<dbReference type="PANTHER" id="PTHR43163:SF6">
    <property type="entry name" value="DIPEPTIDE TRANSPORT SYSTEM PERMEASE PROTEIN DPPB-RELATED"/>
    <property type="match status" value="1"/>
</dbReference>
<evidence type="ECO:0000256" key="6">
    <source>
        <dbReference type="ARBA" id="ARBA00022989"/>
    </source>
</evidence>
<dbReference type="Proteomes" id="UP000033123">
    <property type="component" value="Chromosome"/>
</dbReference>
<keyword evidence="8 10" id="KW-0472">Membrane</keyword>
<evidence type="ECO:0000256" key="2">
    <source>
        <dbReference type="ARBA" id="ARBA00022448"/>
    </source>
</evidence>
<dbReference type="InterPro" id="IPR000515">
    <property type="entry name" value="MetI-like"/>
</dbReference>
<comment type="similarity">
    <text evidence="9">Belongs to the binding-protein-dependent transport system permease family. OppBC subfamily.</text>
</comment>
<accession>A0A0E3PRD3</accession>
<comment type="subcellular location">
    <subcellularLocation>
        <location evidence="1 10">Cell membrane</location>
        <topology evidence="1 10">Multi-pass membrane protein</topology>
    </subcellularLocation>
</comment>
<feature type="transmembrane region" description="Helical" evidence="10">
    <location>
        <begin position="277"/>
        <end position="303"/>
    </location>
</feature>
<dbReference type="InterPro" id="IPR050045">
    <property type="entry name" value="Opp2B"/>
</dbReference>
<dbReference type="RefSeq" id="WP_048184097.1">
    <property type="nucleotide sequence ID" value="NZ_CP009508.1"/>
</dbReference>
<evidence type="ECO:0000256" key="10">
    <source>
        <dbReference type="RuleBase" id="RU363032"/>
    </source>
</evidence>
<dbReference type="SUPFAM" id="SSF161098">
    <property type="entry name" value="MetI-like"/>
    <property type="match status" value="1"/>
</dbReference>
<evidence type="ECO:0000256" key="3">
    <source>
        <dbReference type="ARBA" id="ARBA00022475"/>
    </source>
</evidence>
<dbReference type="HOGENOM" id="CLU_036879_0_2_2"/>
<evidence type="ECO:0000256" key="9">
    <source>
        <dbReference type="ARBA" id="ARBA00024202"/>
    </source>
</evidence>
<dbReference type="STRING" id="1434118.MSSAC_3045"/>
<dbReference type="GeneID" id="24872719"/>
<feature type="transmembrane region" description="Helical" evidence="10">
    <location>
        <begin position="231"/>
        <end position="257"/>
    </location>
</feature>
<protein>
    <submittedName>
        <fullName evidence="12">Dipeptide transport system permease protein DppB</fullName>
    </submittedName>
</protein>
<dbReference type="GO" id="GO:0015099">
    <property type="term" value="F:nickel cation transmembrane transporter activity"/>
    <property type="evidence" value="ECO:0007669"/>
    <property type="project" value="InterPro"/>
</dbReference>
<feature type="transmembrane region" description="Helical" evidence="10">
    <location>
        <begin position="105"/>
        <end position="126"/>
    </location>
</feature>
<keyword evidence="2 10" id="KW-0813">Transport</keyword>
<dbReference type="InterPro" id="IPR035906">
    <property type="entry name" value="MetI-like_sf"/>
</dbReference>
<evidence type="ECO:0000256" key="4">
    <source>
        <dbReference type="ARBA" id="ARBA00022596"/>
    </source>
</evidence>
<dbReference type="AlphaFoldDB" id="A0A0E3PRD3"/>
<keyword evidence="4" id="KW-0533">Nickel</keyword>
<organism evidence="12 13">
    <name type="scientific">Methanosarcina siciliae C2J</name>
    <dbReference type="NCBI Taxonomy" id="1434118"/>
    <lineage>
        <taxon>Archaea</taxon>
        <taxon>Methanobacteriati</taxon>
        <taxon>Methanobacteriota</taxon>
        <taxon>Stenosarchaea group</taxon>
        <taxon>Methanomicrobia</taxon>
        <taxon>Methanosarcinales</taxon>
        <taxon>Methanosarcinaceae</taxon>
        <taxon>Methanosarcina</taxon>
    </lineage>
</organism>
<evidence type="ECO:0000259" key="11">
    <source>
        <dbReference type="PROSITE" id="PS50928"/>
    </source>
</evidence>
<sequence length="313" mass="34039">MWKYIAKRLAMVSVVIAGVTLVAFSAMYLAPGDPAEVIALARYGDDLSASQIETLRDAEGLDAPVHMQYLIWMGHLLRLDFGKSLVTSEDVLTEILQKLPATAELAIVSLLVSLLIALPTGVLGALRKNTLLDSGCMFVSLVGVSIPNFWLGLLLIWLFALTLHLFPSFGYGSLEHFALPALTLGSSMAAVTARLTRASLLEVLGQDYIVAARARGFDERTVLFRHALKNALLPVITFAGMQFGYLLGGAVIVESIFSWPGIGKLLVDSIFARDFSMVQGCVLFIAVLFSLSSLVVDILYAVLDPRIRYDRSD</sequence>
<evidence type="ECO:0000256" key="7">
    <source>
        <dbReference type="ARBA" id="ARBA00023065"/>
    </source>
</evidence>
<evidence type="ECO:0000313" key="12">
    <source>
        <dbReference type="EMBL" id="AKB37635.1"/>
    </source>
</evidence>
<evidence type="ECO:0000313" key="13">
    <source>
        <dbReference type="Proteomes" id="UP000033123"/>
    </source>
</evidence>
<evidence type="ECO:0000256" key="5">
    <source>
        <dbReference type="ARBA" id="ARBA00022692"/>
    </source>
</evidence>
<dbReference type="PANTHER" id="PTHR43163">
    <property type="entry name" value="DIPEPTIDE TRANSPORT SYSTEM PERMEASE PROTEIN DPPB-RELATED"/>
    <property type="match status" value="1"/>
</dbReference>
<feature type="transmembrane region" description="Helical" evidence="10">
    <location>
        <begin position="138"/>
        <end position="165"/>
    </location>
</feature>
<dbReference type="KEGG" id="msj:MSSAC_3045"/>
<name>A0A0E3PRD3_9EURY</name>
<dbReference type="NCBIfam" id="NF045470">
    <property type="entry name" value="Opp2B"/>
    <property type="match status" value="1"/>
</dbReference>
<dbReference type="PROSITE" id="PS50928">
    <property type="entry name" value="ABC_TM1"/>
    <property type="match status" value="1"/>
</dbReference>
<feature type="transmembrane region" description="Helical" evidence="10">
    <location>
        <begin position="9"/>
        <end position="30"/>
    </location>
</feature>
<keyword evidence="3" id="KW-1003">Cell membrane</keyword>
<evidence type="ECO:0000256" key="8">
    <source>
        <dbReference type="ARBA" id="ARBA00023136"/>
    </source>
</evidence>
<dbReference type="CDD" id="cd06261">
    <property type="entry name" value="TM_PBP2"/>
    <property type="match status" value="1"/>
</dbReference>
<dbReference type="PATRIC" id="fig|1434118.4.peg.3947"/>
<dbReference type="EMBL" id="CP009508">
    <property type="protein sequence ID" value="AKB37635.1"/>
    <property type="molecule type" value="Genomic_DNA"/>
</dbReference>
<proteinExistence type="inferred from homology"/>
<feature type="transmembrane region" description="Helical" evidence="10">
    <location>
        <begin position="177"/>
        <end position="196"/>
    </location>
</feature>
<feature type="domain" description="ABC transmembrane type-1" evidence="11">
    <location>
        <begin position="99"/>
        <end position="300"/>
    </location>
</feature>
<keyword evidence="5 10" id="KW-0812">Transmembrane</keyword>
<dbReference type="Gene3D" id="1.10.3720.10">
    <property type="entry name" value="MetI-like"/>
    <property type="match status" value="1"/>
</dbReference>
<keyword evidence="6 10" id="KW-1133">Transmembrane helix</keyword>
<dbReference type="GO" id="GO:0005886">
    <property type="term" value="C:plasma membrane"/>
    <property type="evidence" value="ECO:0007669"/>
    <property type="project" value="UniProtKB-SubCell"/>
</dbReference>
<gene>
    <name evidence="12" type="ORF">MSSAC_3045</name>
</gene>
<dbReference type="Pfam" id="PF19300">
    <property type="entry name" value="BPD_transp_1_N"/>
    <property type="match status" value="1"/>
</dbReference>
<dbReference type="Pfam" id="PF00528">
    <property type="entry name" value="BPD_transp_1"/>
    <property type="match status" value="1"/>
</dbReference>
<reference evidence="12 13" key="1">
    <citation type="submission" date="2014-07" db="EMBL/GenBank/DDBJ databases">
        <title>Methanogenic archaea and the global carbon cycle.</title>
        <authorList>
            <person name="Henriksen J.R."/>
            <person name="Luke J."/>
            <person name="Reinhart S."/>
            <person name="Benedict M.N."/>
            <person name="Youngblut N.D."/>
            <person name="Metcalf M.E."/>
            <person name="Whitaker R.J."/>
            <person name="Metcalf W.W."/>
        </authorList>
    </citation>
    <scope>NUCLEOTIDE SEQUENCE [LARGE SCALE GENOMIC DNA]</scope>
    <source>
        <strain evidence="12 13">C2J</strain>
    </source>
</reference>
<dbReference type="InterPro" id="IPR045621">
    <property type="entry name" value="BPD_transp_1_N"/>
</dbReference>
<keyword evidence="7" id="KW-0406">Ion transport</keyword>
<evidence type="ECO:0000256" key="1">
    <source>
        <dbReference type="ARBA" id="ARBA00004651"/>
    </source>
</evidence>